<comment type="caution">
    <text evidence="2">The sequence shown here is derived from an EMBL/GenBank/DDBJ whole genome shotgun (WGS) entry which is preliminary data.</text>
</comment>
<name>A0ABS4WDU3_9MICC</name>
<feature type="region of interest" description="Disordered" evidence="1">
    <location>
        <begin position="31"/>
        <end position="67"/>
    </location>
</feature>
<organism evidence="2 3">
    <name type="scientific">Paeniglutamicibacter psychrophenolicus</name>
    <dbReference type="NCBI Taxonomy" id="257454"/>
    <lineage>
        <taxon>Bacteria</taxon>
        <taxon>Bacillati</taxon>
        <taxon>Actinomycetota</taxon>
        <taxon>Actinomycetes</taxon>
        <taxon>Micrococcales</taxon>
        <taxon>Micrococcaceae</taxon>
        <taxon>Paeniglutamicibacter</taxon>
    </lineage>
</organism>
<accession>A0ABS4WDU3</accession>
<evidence type="ECO:0000313" key="2">
    <source>
        <dbReference type="EMBL" id="MBP2374384.1"/>
    </source>
</evidence>
<evidence type="ECO:0000313" key="3">
    <source>
        <dbReference type="Proteomes" id="UP000766570"/>
    </source>
</evidence>
<sequence>MTKKNRTAASPGFALPEELVAQRVAFAASGAAGTHEDQMSRIHRTGSTNRVGSRSARTRAAIRNDGW</sequence>
<dbReference type="Proteomes" id="UP000766570">
    <property type="component" value="Unassembled WGS sequence"/>
</dbReference>
<dbReference type="RefSeq" id="WP_209907413.1">
    <property type="nucleotide sequence ID" value="NZ_BAAAMI010000006.1"/>
</dbReference>
<reference evidence="2 3" key="1">
    <citation type="submission" date="2021-03" db="EMBL/GenBank/DDBJ databases">
        <title>Sequencing the genomes of 1000 actinobacteria strains.</title>
        <authorList>
            <person name="Klenk H.-P."/>
        </authorList>
    </citation>
    <scope>NUCLEOTIDE SEQUENCE [LARGE SCALE GENOMIC DNA]</scope>
    <source>
        <strain evidence="2 3">DSM 15454</strain>
    </source>
</reference>
<gene>
    <name evidence="2" type="ORF">JOF46_002296</name>
</gene>
<protein>
    <submittedName>
        <fullName evidence="2">Uncharacterized protein</fullName>
    </submittedName>
</protein>
<keyword evidence="3" id="KW-1185">Reference proteome</keyword>
<dbReference type="EMBL" id="JAGIOE010000001">
    <property type="protein sequence ID" value="MBP2374384.1"/>
    <property type="molecule type" value="Genomic_DNA"/>
</dbReference>
<proteinExistence type="predicted"/>
<evidence type="ECO:0000256" key="1">
    <source>
        <dbReference type="SAM" id="MobiDB-lite"/>
    </source>
</evidence>